<reference evidence="2" key="1">
    <citation type="submission" date="2022-11" db="UniProtKB">
        <authorList>
            <consortium name="WormBaseParasite"/>
        </authorList>
    </citation>
    <scope>IDENTIFICATION</scope>
</reference>
<protein>
    <submittedName>
        <fullName evidence="2">Uncharacterized protein</fullName>
    </submittedName>
</protein>
<keyword evidence="1" id="KW-1185">Reference proteome</keyword>
<dbReference type="WBParaSite" id="nRc.2.0.1.t12756-RA">
    <property type="protein sequence ID" value="nRc.2.0.1.t12756-RA"/>
    <property type="gene ID" value="nRc.2.0.1.g12756"/>
</dbReference>
<evidence type="ECO:0000313" key="2">
    <source>
        <dbReference type="WBParaSite" id="nRc.2.0.1.t12756-RA"/>
    </source>
</evidence>
<sequence length="184" mass="20372">KIVSSYATFFLDCINSCTVIPIGGSLAPNFRAVDLRFVGDFVDLARNYGVDCLRRGGDCRRRCDNRVLPTYERTVRPMLSANEMMNWRFQRARNVPQKFSTMDGIGATSCHGIAFFTSTINITPVQKFLISTLSLPLIEGPLPVRPPFVLSLLPGPLLLIEISSTVIFVSSTALSLARAVTFHQ</sequence>
<accession>A0A915IEY8</accession>
<dbReference type="Proteomes" id="UP000887565">
    <property type="component" value="Unplaced"/>
</dbReference>
<evidence type="ECO:0000313" key="1">
    <source>
        <dbReference type="Proteomes" id="UP000887565"/>
    </source>
</evidence>
<organism evidence="1 2">
    <name type="scientific">Romanomermis culicivorax</name>
    <name type="common">Nematode worm</name>
    <dbReference type="NCBI Taxonomy" id="13658"/>
    <lineage>
        <taxon>Eukaryota</taxon>
        <taxon>Metazoa</taxon>
        <taxon>Ecdysozoa</taxon>
        <taxon>Nematoda</taxon>
        <taxon>Enoplea</taxon>
        <taxon>Dorylaimia</taxon>
        <taxon>Mermithida</taxon>
        <taxon>Mermithoidea</taxon>
        <taxon>Mermithidae</taxon>
        <taxon>Romanomermis</taxon>
    </lineage>
</organism>
<name>A0A915IEY8_ROMCU</name>
<dbReference type="AlphaFoldDB" id="A0A915IEY8"/>
<proteinExistence type="predicted"/>